<protein>
    <submittedName>
        <fullName evidence="1">Phage head completion-stabilization protein</fullName>
    </submittedName>
</protein>
<reference evidence="1 2" key="1">
    <citation type="journal article" date="2016" name="Genome Biol. Evol.">
        <title>Comparative Genomic Analyses of the Moraxella catarrhalis Serosensitive and Seroresistant Lineages Demonstrate Their Independent Evolution.</title>
        <authorList>
            <person name="Earl J.P."/>
            <person name="de Vries S.P."/>
            <person name="Ahmed A."/>
            <person name="Powell E."/>
            <person name="Schultz M.P."/>
            <person name="Hermans P.W."/>
            <person name="Hill D.J."/>
            <person name="Zhou Z."/>
            <person name="Constantinidou C.I."/>
            <person name="Hu F.Z."/>
            <person name="Bootsma H.J."/>
            <person name="Ehrlich G.D."/>
        </authorList>
    </citation>
    <scope>NUCLEOTIDE SEQUENCE [LARGE SCALE GENOMIC DNA]</scope>
    <source>
        <strain evidence="1 2">Z7574</strain>
    </source>
</reference>
<evidence type="ECO:0000313" key="2">
    <source>
        <dbReference type="Proteomes" id="UP000078446"/>
    </source>
</evidence>
<dbReference type="Proteomes" id="UP000078446">
    <property type="component" value="Unassembled WGS sequence"/>
</dbReference>
<proteinExistence type="predicted"/>
<dbReference type="AlphaFoldDB" id="A0A7Z1A3I5"/>
<comment type="caution">
    <text evidence="1">The sequence shown here is derived from an EMBL/GenBank/DDBJ whole genome shotgun (WGS) entry which is preliminary data.</text>
</comment>
<dbReference type="InterPro" id="IPR009225">
    <property type="entry name" value="Phage_head_completion_GpL"/>
</dbReference>
<dbReference type="Pfam" id="PF05926">
    <property type="entry name" value="Phage_GPL"/>
    <property type="match status" value="1"/>
</dbReference>
<sequence length="137" mass="15538">MSLIANGKIENTTVVIADKLFPPLSVKRVRDFLRTDSSVTDTRLMQLIGEELLDVQHILLSRLDKFTLSEAQEVWYFSAVANGVGAKVCEIYRNYDSTNKGDARARDMSATIDEYRRNKQWALSKLIGRNQTVAELI</sequence>
<name>A0A7Z1A3I5_MORCA</name>
<gene>
    <name evidence="1" type="ORF">AO382_1362</name>
</gene>
<dbReference type="EMBL" id="LXHE01000014">
    <property type="protein sequence ID" value="OAV00212.1"/>
    <property type="molecule type" value="Genomic_DNA"/>
</dbReference>
<dbReference type="RefSeq" id="WP_064619026.1">
    <property type="nucleotide sequence ID" value="NZ_LXHE01000014.1"/>
</dbReference>
<evidence type="ECO:0000313" key="1">
    <source>
        <dbReference type="EMBL" id="OAV00212.1"/>
    </source>
</evidence>
<organism evidence="1 2">
    <name type="scientific">Moraxella catarrhalis</name>
    <name type="common">Branhamella catarrhalis</name>
    <dbReference type="NCBI Taxonomy" id="480"/>
    <lineage>
        <taxon>Bacteria</taxon>
        <taxon>Pseudomonadati</taxon>
        <taxon>Pseudomonadota</taxon>
        <taxon>Gammaproteobacteria</taxon>
        <taxon>Moraxellales</taxon>
        <taxon>Moraxellaceae</taxon>
        <taxon>Moraxella</taxon>
    </lineage>
</organism>
<accession>A0A7Z1A3I5</accession>